<evidence type="ECO:0000313" key="2">
    <source>
        <dbReference type="EMBL" id="OGG23681.1"/>
    </source>
</evidence>
<accession>A0A1F6AG80</accession>
<sequence>MNQKGQTLAEIVVALGIVLLLVTGLIGGGTTAIRTSDQSRLRSLAVSYNQEAIELTRKLRDENWTEFHDMTGLWCLDKDGVWTQAITACPINIDNTFTRAVTFSWNETNLRMDIVSVVSWQDGGATHQSTLTTFFTEWTINI</sequence>
<keyword evidence="1" id="KW-0472">Membrane</keyword>
<evidence type="ECO:0008006" key="4">
    <source>
        <dbReference type="Google" id="ProtNLM"/>
    </source>
</evidence>
<evidence type="ECO:0000313" key="3">
    <source>
        <dbReference type="Proteomes" id="UP000178759"/>
    </source>
</evidence>
<feature type="transmembrane region" description="Helical" evidence="1">
    <location>
        <begin position="12"/>
        <end position="33"/>
    </location>
</feature>
<dbReference type="STRING" id="1798392.A3A79_00535"/>
<protein>
    <recommendedName>
        <fullName evidence="4">Type II secretion system protein GspI C-terminal domain-containing protein</fullName>
    </recommendedName>
</protein>
<keyword evidence="1" id="KW-0812">Transmembrane</keyword>
<dbReference type="AlphaFoldDB" id="A0A1F6AG80"/>
<proteinExistence type="predicted"/>
<name>A0A1F6AG80_9BACT</name>
<gene>
    <name evidence="2" type="ORF">A3A79_00535</name>
</gene>
<evidence type="ECO:0000256" key="1">
    <source>
        <dbReference type="SAM" id="Phobius"/>
    </source>
</evidence>
<reference evidence="2 3" key="1">
    <citation type="journal article" date="2016" name="Nat. Commun.">
        <title>Thousands of microbial genomes shed light on interconnected biogeochemical processes in an aquifer system.</title>
        <authorList>
            <person name="Anantharaman K."/>
            <person name="Brown C.T."/>
            <person name="Hug L.A."/>
            <person name="Sharon I."/>
            <person name="Castelle C.J."/>
            <person name="Probst A.J."/>
            <person name="Thomas B.C."/>
            <person name="Singh A."/>
            <person name="Wilkins M.J."/>
            <person name="Karaoz U."/>
            <person name="Brodie E.L."/>
            <person name="Williams K.H."/>
            <person name="Hubbard S.S."/>
            <person name="Banfield J.F."/>
        </authorList>
    </citation>
    <scope>NUCLEOTIDE SEQUENCE [LARGE SCALE GENOMIC DNA]</scope>
</reference>
<dbReference type="Proteomes" id="UP000178759">
    <property type="component" value="Unassembled WGS sequence"/>
</dbReference>
<dbReference type="EMBL" id="MFJV01000001">
    <property type="protein sequence ID" value="OGG23681.1"/>
    <property type="molecule type" value="Genomic_DNA"/>
</dbReference>
<keyword evidence="1" id="KW-1133">Transmembrane helix</keyword>
<organism evidence="2 3">
    <name type="scientific">Candidatus Gottesmanbacteria bacterium RIFCSPLOWO2_01_FULL_43_11b</name>
    <dbReference type="NCBI Taxonomy" id="1798392"/>
    <lineage>
        <taxon>Bacteria</taxon>
        <taxon>Candidatus Gottesmaniibacteriota</taxon>
    </lineage>
</organism>
<comment type="caution">
    <text evidence="2">The sequence shown here is derived from an EMBL/GenBank/DDBJ whole genome shotgun (WGS) entry which is preliminary data.</text>
</comment>